<dbReference type="AlphaFoldDB" id="A0A7R8UWR0"/>
<feature type="region of interest" description="Disordered" evidence="1">
    <location>
        <begin position="177"/>
        <end position="234"/>
    </location>
</feature>
<dbReference type="InParanoid" id="A0A7R8UWR0"/>
<keyword evidence="4" id="KW-1185">Reference proteome</keyword>
<keyword evidence="2" id="KW-0732">Signal</keyword>
<proteinExistence type="predicted"/>
<name>A0A7R8UWR0_HERIL</name>
<organism evidence="3 4">
    <name type="scientific">Hermetia illucens</name>
    <name type="common">Black soldier fly</name>
    <dbReference type="NCBI Taxonomy" id="343691"/>
    <lineage>
        <taxon>Eukaryota</taxon>
        <taxon>Metazoa</taxon>
        <taxon>Ecdysozoa</taxon>
        <taxon>Arthropoda</taxon>
        <taxon>Hexapoda</taxon>
        <taxon>Insecta</taxon>
        <taxon>Pterygota</taxon>
        <taxon>Neoptera</taxon>
        <taxon>Endopterygota</taxon>
        <taxon>Diptera</taxon>
        <taxon>Brachycera</taxon>
        <taxon>Stratiomyomorpha</taxon>
        <taxon>Stratiomyidae</taxon>
        <taxon>Hermetiinae</taxon>
        <taxon>Hermetia</taxon>
    </lineage>
</organism>
<accession>A0A7R8UWR0</accession>
<gene>
    <name evidence="3" type="ORF">HERILL_LOCUS11119</name>
</gene>
<feature type="compositionally biased region" description="Polar residues" evidence="1">
    <location>
        <begin position="211"/>
        <end position="234"/>
    </location>
</feature>
<evidence type="ECO:0000313" key="4">
    <source>
        <dbReference type="Proteomes" id="UP000594454"/>
    </source>
</evidence>
<dbReference type="EMBL" id="LR899012">
    <property type="protein sequence ID" value="CAD7088504.1"/>
    <property type="molecule type" value="Genomic_DNA"/>
</dbReference>
<feature type="signal peptide" evidence="2">
    <location>
        <begin position="1"/>
        <end position="25"/>
    </location>
</feature>
<reference evidence="3 4" key="1">
    <citation type="submission" date="2020-11" db="EMBL/GenBank/DDBJ databases">
        <authorList>
            <person name="Wallbank WR R."/>
            <person name="Pardo Diaz C."/>
            <person name="Kozak K."/>
            <person name="Martin S."/>
            <person name="Jiggins C."/>
            <person name="Moest M."/>
            <person name="Warren A I."/>
            <person name="Generalovic N T."/>
            <person name="Byers J.R.P. K."/>
            <person name="Montejo-Kovacevich G."/>
            <person name="Yen C E."/>
        </authorList>
    </citation>
    <scope>NUCLEOTIDE SEQUENCE [LARGE SCALE GENOMIC DNA]</scope>
</reference>
<protein>
    <submittedName>
        <fullName evidence="3">Uncharacterized protein</fullName>
    </submittedName>
</protein>
<feature type="chain" id="PRO_5031527166" evidence="2">
    <location>
        <begin position="26"/>
        <end position="234"/>
    </location>
</feature>
<evidence type="ECO:0000256" key="2">
    <source>
        <dbReference type="SAM" id="SignalP"/>
    </source>
</evidence>
<evidence type="ECO:0000256" key="1">
    <source>
        <dbReference type="SAM" id="MobiDB-lite"/>
    </source>
</evidence>
<dbReference type="Proteomes" id="UP000594454">
    <property type="component" value="Chromosome 4"/>
</dbReference>
<evidence type="ECO:0000313" key="3">
    <source>
        <dbReference type="EMBL" id="CAD7088504.1"/>
    </source>
</evidence>
<feature type="compositionally biased region" description="Basic and acidic residues" evidence="1">
    <location>
        <begin position="179"/>
        <end position="188"/>
    </location>
</feature>
<sequence>MVEAMAFSSVAVILVLSVCLDRGMATCIIPPLSLQQLGATDPASSALPCPLLQAILKSISNTHANEPVHYVNATEGPNAIDTTESSLGPSQHLKNSPPIFVAIPNIPQVPPVPIHSYVTNHGSQSPVEIERNANGGLSIHVSTKIDFSGNMSLLQQPVPMLGPFVFNNNIQLQFVEPSQSKEEKKEKPCSNCEYPSYSDDEDYYIDDAGSGSHQPMATTTTESDASFTPTTVKA</sequence>